<accession>A0ABS4M6D4</accession>
<gene>
    <name evidence="2" type="ORF">J2Z21_008238</name>
</gene>
<comment type="caution">
    <text evidence="2">The sequence shown here is derived from an EMBL/GenBank/DDBJ whole genome shotgun (WGS) entry which is preliminary data.</text>
</comment>
<organism evidence="2 3">
    <name type="scientific">Streptomyces griseochromogenes</name>
    <dbReference type="NCBI Taxonomy" id="68214"/>
    <lineage>
        <taxon>Bacteria</taxon>
        <taxon>Bacillati</taxon>
        <taxon>Actinomycetota</taxon>
        <taxon>Actinomycetes</taxon>
        <taxon>Kitasatosporales</taxon>
        <taxon>Streptomycetaceae</taxon>
        <taxon>Streptomyces</taxon>
    </lineage>
</organism>
<name>A0ABS4M6D4_9ACTN</name>
<feature type="signal peptide" evidence="1">
    <location>
        <begin position="1"/>
        <end position="17"/>
    </location>
</feature>
<proteinExistence type="predicted"/>
<evidence type="ECO:0000313" key="3">
    <source>
        <dbReference type="Proteomes" id="UP001519309"/>
    </source>
</evidence>
<reference evidence="2 3" key="1">
    <citation type="submission" date="2021-03" db="EMBL/GenBank/DDBJ databases">
        <title>Genomic Encyclopedia of Type Strains, Phase IV (KMG-IV): sequencing the most valuable type-strain genomes for metagenomic binning, comparative biology and taxonomic classification.</title>
        <authorList>
            <person name="Goeker M."/>
        </authorList>
    </citation>
    <scope>NUCLEOTIDE SEQUENCE [LARGE SCALE GENOMIC DNA]</scope>
    <source>
        <strain evidence="2 3">DSM 40499</strain>
    </source>
</reference>
<keyword evidence="1" id="KW-0732">Signal</keyword>
<evidence type="ECO:0000313" key="2">
    <source>
        <dbReference type="EMBL" id="MBP2055225.1"/>
    </source>
</evidence>
<feature type="chain" id="PRO_5046385793" evidence="1">
    <location>
        <begin position="18"/>
        <end position="116"/>
    </location>
</feature>
<evidence type="ECO:0000256" key="1">
    <source>
        <dbReference type="SAM" id="SignalP"/>
    </source>
</evidence>
<sequence>MMMVAALIVSLSSATTAANRTAAQGAAGHGPSAYFGISARRVCIHPLDEAKTAVQPGPLPVDHPVIVFDLTGDETWLWNPQREKGTANLADKALRVRSDQIATRPAARGAHTCPPL</sequence>
<protein>
    <submittedName>
        <fullName evidence="2">Uncharacterized protein</fullName>
    </submittedName>
</protein>
<keyword evidence="3" id="KW-1185">Reference proteome</keyword>
<dbReference type="Proteomes" id="UP001519309">
    <property type="component" value="Unassembled WGS sequence"/>
</dbReference>
<dbReference type="RefSeq" id="WP_237281974.1">
    <property type="nucleotide sequence ID" value="NZ_CP016279.1"/>
</dbReference>
<dbReference type="EMBL" id="JAGGLP010000027">
    <property type="protein sequence ID" value="MBP2055225.1"/>
    <property type="molecule type" value="Genomic_DNA"/>
</dbReference>